<dbReference type="PROSITE" id="PS52048">
    <property type="entry name" value="UCH_DOMAIN"/>
    <property type="match status" value="1"/>
</dbReference>
<dbReference type="EMBL" id="GBEZ01018509">
    <property type="protein sequence ID" value="JAC67931.1"/>
    <property type="molecule type" value="Transcribed_RNA"/>
</dbReference>
<keyword evidence="3 8" id="KW-0645">Protease</keyword>
<name>A0A061RBN7_9CHLO</name>
<dbReference type="Pfam" id="PF01088">
    <property type="entry name" value="Peptidase_C12"/>
    <property type="match status" value="1"/>
</dbReference>
<dbReference type="GO" id="GO:0004843">
    <property type="term" value="F:cysteine-type deubiquitinase activity"/>
    <property type="evidence" value="ECO:0007669"/>
    <property type="project" value="UniProtKB-EC"/>
</dbReference>
<feature type="domain" description="UCH catalytic" evidence="9">
    <location>
        <begin position="1"/>
        <end position="134"/>
    </location>
</feature>
<comment type="caution">
    <text evidence="7">Lacks conserved residue(s) required for the propagation of feature annotation.</text>
</comment>
<evidence type="ECO:0000256" key="8">
    <source>
        <dbReference type="RuleBase" id="RU361215"/>
    </source>
</evidence>
<dbReference type="InterPro" id="IPR036959">
    <property type="entry name" value="Peptidase_C12_UCH_sf"/>
</dbReference>
<dbReference type="AlphaFoldDB" id="A0A061RBN7"/>
<keyword evidence="5 8" id="KW-0378">Hydrolase</keyword>
<evidence type="ECO:0000313" key="10">
    <source>
        <dbReference type="EMBL" id="JAC67931.1"/>
    </source>
</evidence>
<proteinExistence type="inferred from homology"/>
<reference evidence="10" key="1">
    <citation type="submission" date="2014-05" db="EMBL/GenBank/DDBJ databases">
        <title>The transcriptome of the halophilic microalga Tetraselmis sp. GSL018 isolated from the Great Salt Lake, Utah.</title>
        <authorList>
            <person name="Jinkerson R.E."/>
            <person name="D'Adamo S."/>
            <person name="Posewitz M.C."/>
        </authorList>
    </citation>
    <scope>NUCLEOTIDE SEQUENCE</scope>
    <source>
        <strain evidence="10">GSL018</strain>
    </source>
</reference>
<dbReference type="GO" id="GO:0016579">
    <property type="term" value="P:protein deubiquitination"/>
    <property type="evidence" value="ECO:0007669"/>
    <property type="project" value="TreeGrafter"/>
</dbReference>
<evidence type="ECO:0000256" key="7">
    <source>
        <dbReference type="PROSITE-ProRule" id="PRU01393"/>
    </source>
</evidence>
<dbReference type="PANTHER" id="PTHR10589">
    <property type="entry name" value="UBIQUITIN CARBOXYL-TERMINAL HYDROLASE"/>
    <property type="match status" value="1"/>
</dbReference>
<dbReference type="EC" id="3.4.19.12" evidence="8"/>
<dbReference type="InterPro" id="IPR038765">
    <property type="entry name" value="Papain-like_cys_pep_sf"/>
</dbReference>
<evidence type="ECO:0000256" key="2">
    <source>
        <dbReference type="ARBA" id="ARBA00009326"/>
    </source>
</evidence>
<feature type="non-terminal residue" evidence="10">
    <location>
        <position position="1"/>
    </location>
</feature>
<gene>
    <name evidence="10" type="primary">UCHL3</name>
    <name evidence="10" type="ORF">TSPGSL018_9917</name>
</gene>
<evidence type="ECO:0000256" key="5">
    <source>
        <dbReference type="ARBA" id="ARBA00022801"/>
    </source>
</evidence>
<dbReference type="SUPFAM" id="SSF54001">
    <property type="entry name" value="Cysteine proteinases"/>
    <property type="match status" value="1"/>
</dbReference>
<protein>
    <recommendedName>
        <fullName evidence="8">Ubiquitin carboxyl-terminal hydrolase</fullName>
        <ecNumber evidence="8">3.4.19.12</ecNumber>
    </recommendedName>
</protein>
<dbReference type="PRINTS" id="PR00707">
    <property type="entry name" value="UBCTHYDRLASE"/>
</dbReference>
<evidence type="ECO:0000259" key="9">
    <source>
        <dbReference type="PROSITE" id="PS52048"/>
    </source>
</evidence>
<keyword evidence="4 8" id="KW-0833">Ubl conjugation pathway</keyword>
<dbReference type="InterPro" id="IPR057254">
    <property type="entry name" value="UCH_AS"/>
</dbReference>
<evidence type="ECO:0000256" key="6">
    <source>
        <dbReference type="ARBA" id="ARBA00022807"/>
    </source>
</evidence>
<accession>A0A061RBN7</accession>
<comment type="similarity">
    <text evidence="2 7 8">Belongs to the peptidase C12 family.</text>
</comment>
<keyword evidence="6 8" id="KW-0788">Thiol protease</keyword>
<sequence>WLPLESNPEVMTTFLGQLGVDTSKWAFCDIFGLDQELLAMVPQPVLAVLMLFPITDETEKARQKEEDQISESGQRLSSDVWFTKQTVGNACGTIGLIHAVANNTDRINIGEFLFSGSSCSDISSCKSMNPIQHM</sequence>
<evidence type="ECO:0000256" key="1">
    <source>
        <dbReference type="ARBA" id="ARBA00000707"/>
    </source>
</evidence>
<evidence type="ECO:0000256" key="4">
    <source>
        <dbReference type="ARBA" id="ARBA00022786"/>
    </source>
</evidence>
<dbReference type="Gene3D" id="3.40.532.10">
    <property type="entry name" value="Peptidase C12, ubiquitin carboxyl-terminal hydrolase"/>
    <property type="match status" value="1"/>
</dbReference>
<dbReference type="GO" id="GO:0005737">
    <property type="term" value="C:cytoplasm"/>
    <property type="evidence" value="ECO:0007669"/>
    <property type="project" value="TreeGrafter"/>
</dbReference>
<organism evidence="10">
    <name type="scientific">Tetraselmis sp. GSL018</name>
    <dbReference type="NCBI Taxonomy" id="582737"/>
    <lineage>
        <taxon>Eukaryota</taxon>
        <taxon>Viridiplantae</taxon>
        <taxon>Chlorophyta</taxon>
        <taxon>core chlorophytes</taxon>
        <taxon>Chlorodendrophyceae</taxon>
        <taxon>Chlorodendrales</taxon>
        <taxon>Chlorodendraceae</taxon>
        <taxon>Tetraselmis</taxon>
    </lineage>
</organism>
<dbReference type="InterPro" id="IPR001578">
    <property type="entry name" value="Peptidase_C12_UCH"/>
</dbReference>
<comment type="catalytic activity">
    <reaction evidence="1 8">
        <text>Thiol-dependent hydrolysis of ester, thioester, amide, peptide and isopeptide bonds formed by the C-terminal Gly of ubiquitin (a 76-residue protein attached to proteins as an intracellular targeting signal).</text>
        <dbReference type="EC" id="3.4.19.12"/>
    </reaction>
</comment>
<evidence type="ECO:0000256" key="3">
    <source>
        <dbReference type="ARBA" id="ARBA00022670"/>
    </source>
</evidence>
<dbReference type="PROSITE" id="PS00140">
    <property type="entry name" value="UCH_1"/>
    <property type="match status" value="1"/>
</dbReference>
<dbReference type="PANTHER" id="PTHR10589:SF17">
    <property type="entry name" value="UBIQUITIN CARBOXYL-TERMINAL HYDROLASE"/>
    <property type="match status" value="1"/>
</dbReference>
<dbReference type="GO" id="GO:0006511">
    <property type="term" value="P:ubiquitin-dependent protein catabolic process"/>
    <property type="evidence" value="ECO:0007669"/>
    <property type="project" value="UniProtKB-UniRule"/>
</dbReference>